<evidence type="ECO:0000256" key="9">
    <source>
        <dbReference type="ARBA" id="ARBA00047558"/>
    </source>
</evidence>
<comment type="caution">
    <text evidence="11">Lacks conserved residue(s) required for the propagation of feature annotation.</text>
</comment>
<keyword evidence="2 11" id="KW-0245">EGF-like domain</keyword>
<evidence type="ECO:0000313" key="18">
    <source>
        <dbReference type="EMBL" id="KAL0008953.1"/>
    </source>
</evidence>
<dbReference type="GO" id="GO:0005509">
    <property type="term" value="F:calcium ion binding"/>
    <property type="evidence" value="ECO:0007669"/>
    <property type="project" value="InterPro"/>
</dbReference>
<dbReference type="InterPro" id="IPR001245">
    <property type="entry name" value="Ser-Thr/Tyr_kinase_cat_dom"/>
</dbReference>
<feature type="transmembrane region" description="Helical" evidence="14">
    <location>
        <begin position="494"/>
        <end position="512"/>
    </location>
</feature>
<dbReference type="PROSITE" id="PS00108">
    <property type="entry name" value="PROTEIN_KINASE_ST"/>
    <property type="match status" value="1"/>
</dbReference>
<evidence type="ECO:0000259" key="16">
    <source>
        <dbReference type="PROSITE" id="PS50011"/>
    </source>
</evidence>
<keyword evidence="14" id="KW-0472">Membrane</keyword>
<dbReference type="SMART" id="SM00220">
    <property type="entry name" value="S_TKc"/>
    <property type="match status" value="1"/>
</dbReference>
<evidence type="ECO:0000256" key="7">
    <source>
        <dbReference type="ARBA" id="ARBA00022840"/>
    </source>
</evidence>
<feature type="disulfide bond" evidence="11">
    <location>
        <begin position="258"/>
        <end position="275"/>
    </location>
</feature>
<comment type="caution">
    <text evidence="18">The sequence shown here is derived from an EMBL/GenBank/DDBJ whole genome shotgun (WGS) entry which is preliminary data.</text>
</comment>
<evidence type="ECO:0000256" key="10">
    <source>
        <dbReference type="ARBA" id="ARBA00047951"/>
    </source>
</evidence>
<sequence length="858" mass="94655">MGFLGILIQVTWVAVMLSELAAAAIAFPIALPNCPDKCGDVKIPYPFGLTKGCSIDENFFVNCTNSFGPTQPILLGGLTATNFSLEGQANILMYMARDCYKQGVLDPDLSIWTSVYLDLGLNFTISSTQNKFIVVGCDTYAYLDFQQDKENFSTGCVSVCENSRYIVNGSCSGVGCCEVDIPNGLNYVSLESYSFKNHIKVGAFNPCGYAFISQQNMFNFSIDSLHSLQHQNMTPVVLDWAIGTETCKDIVNKSSYTCGGNSTCIDSDNGSGYRCKCMEGYHGNPYLHLGCQDINECENPNHCKLPGEKCINVLGNFTCSCIKGYHLDVSAGICVTNQSSRLVTLLVGFVKTKEQKRQRKGKSRRRTDTEDDLREVVKVNDKGGAVSGGGEEVDEHERPVKVVSVQVKSLEKGTAAGGSSISLGSSISSSDIEDVDDLREVVKVNDEGGSVSGGGEGADEHERWRRLDLLGLVNLVLMSSSCVAVSALWSRCSIGISFIVVLVCSSWLYVIVKKRQLIKLKQRFFEQNGGLILQQKLSKQENSAETTKIFTMKELKKATNNYDETLIIGRGGFGTVYKGILPNNTIVAIKKSKIGDESQIEQFINEVVVLSQINHRNVVKLLAVVWRHKIAAETAEALSYLHSAASPPIIHRDVKSSNILLDSTYTAKVSDFGASKLVPLDQTQLATMVRGTLGYLDPEYMQTSQLTEKSDVYSFGVVLVELLTGKKALSFDRPEEERSLATYFLSFSKDNRLFEVLEKHIAYEENVEQLKEAANLAKMCLRLKGEDRPTMKEVATKLEDLRKMEKHSRGNVDSKSEETKFLHTKTSDSHNYDVDNQSADVNDTVRDHVALLDFDDGR</sequence>
<dbReference type="InterPro" id="IPR045274">
    <property type="entry name" value="WAK-like"/>
</dbReference>
<dbReference type="InterPro" id="IPR001881">
    <property type="entry name" value="EGF-like_Ca-bd_dom"/>
</dbReference>
<keyword evidence="5 12" id="KW-0547">Nucleotide-binding</keyword>
<keyword evidence="14" id="KW-0812">Transmembrane</keyword>
<dbReference type="PROSITE" id="PS00107">
    <property type="entry name" value="PROTEIN_KINASE_ATP"/>
    <property type="match status" value="1"/>
</dbReference>
<dbReference type="SUPFAM" id="SSF56112">
    <property type="entry name" value="Protein kinase-like (PK-like)"/>
    <property type="match status" value="1"/>
</dbReference>
<evidence type="ECO:0000256" key="6">
    <source>
        <dbReference type="ARBA" id="ARBA00022777"/>
    </source>
</evidence>
<proteinExistence type="predicted"/>
<evidence type="ECO:0000256" key="11">
    <source>
        <dbReference type="PROSITE-ProRule" id="PRU00076"/>
    </source>
</evidence>
<dbReference type="InterPro" id="IPR049883">
    <property type="entry name" value="NOTCH1_EGF-like"/>
</dbReference>
<feature type="domain" description="EGF-like" evidence="17">
    <location>
        <begin position="249"/>
        <end position="292"/>
    </location>
</feature>
<dbReference type="PROSITE" id="PS50011">
    <property type="entry name" value="PROTEIN_KINASE_DOM"/>
    <property type="match status" value="1"/>
</dbReference>
<accession>A0AAW2DGX5</accession>
<dbReference type="GO" id="GO:0004674">
    <property type="term" value="F:protein serine/threonine kinase activity"/>
    <property type="evidence" value="ECO:0007669"/>
    <property type="project" value="UniProtKB-KW"/>
</dbReference>
<keyword evidence="8 11" id="KW-1015">Disulfide bond</keyword>
<dbReference type="InterPro" id="IPR011009">
    <property type="entry name" value="Kinase-like_dom_sf"/>
</dbReference>
<keyword evidence="14" id="KW-1133">Transmembrane helix</keyword>
<dbReference type="InterPro" id="IPR000152">
    <property type="entry name" value="EGF-type_Asp/Asn_hydroxyl_site"/>
</dbReference>
<keyword evidence="4" id="KW-0677">Repeat</keyword>
<keyword evidence="3" id="KW-0808">Transferase</keyword>
<feature type="compositionally biased region" description="Basic residues" evidence="13">
    <location>
        <begin position="356"/>
        <end position="365"/>
    </location>
</feature>
<dbReference type="InterPro" id="IPR018097">
    <property type="entry name" value="EGF_Ca-bd_CS"/>
</dbReference>
<dbReference type="InterPro" id="IPR000742">
    <property type="entry name" value="EGF"/>
</dbReference>
<dbReference type="Pfam" id="PF07714">
    <property type="entry name" value="PK_Tyr_Ser-Thr"/>
    <property type="match status" value="1"/>
</dbReference>
<protein>
    <submittedName>
        <fullName evidence="18">Uncharacterized protein</fullName>
    </submittedName>
</protein>
<dbReference type="SMART" id="SM00179">
    <property type="entry name" value="EGF_CA"/>
    <property type="match status" value="2"/>
</dbReference>
<feature type="transmembrane region" description="Helical" evidence="14">
    <location>
        <begin position="469"/>
        <end position="488"/>
    </location>
</feature>
<evidence type="ECO:0000256" key="4">
    <source>
        <dbReference type="ARBA" id="ARBA00022737"/>
    </source>
</evidence>
<evidence type="ECO:0000256" key="1">
    <source>
        <dbReference type="ARBA" id="ARBA00022527"/>
    </source>
</evidence>
<evidence type="ECO:0000259" key="17">
    <source>
        <dbReference type="PROSITE" id="PS50026"/>
    </source>
</evidence>
<dbReference type="AlphaFoldDB" id="A0AAW2DGX5"/>
<dbReference type="FunFam" id="1.10.510.10:FF:000084">
    <property type="entry name" value="Wall-associated receptor kinase 2"/>
    <property type="match status" value="1"/>
</dbReference>
<feature type="chain" id="PRO_5043822616" evidence="15">
    <location>
        <begin position="27"/>
        <end position="858"/>
    </location>
</feature>
<dbReference type="InterPro" id="IPR009030">
    <property type="entry name" value="Growth_fac_rcpt_cys_sf"/>
</dbReference>
<dbReference type="Pfam" id="PF00069">
    <property type="entry name" value="Pkinase"/>
    <property type="match status" value="1"/>
</dbReference>
<dbReference type="GO" id="GO:0007166">
    <property type="term" value="P:cell surface receptor signaling pathway"/>
    <property type="evidence" value="ECO:0007669"/>
    <property type="project" value="InterPro"/>
</dbReference>
<dbReference type="PROSITE" id="PS01187">
    <property type="entry name" value="EGF_CA"/>
    <property type="match status" value="1"/>
</dbReference>
<keyword evidence="6" id="KW-0418">Kinase</keyword>
<evidence type="ECO:0000313" key="19">
    <source>
        <dbReference type="Proteomes" id="UP001459277"/>
    </source>
</evidence>
<dbReference type="PROSITE" id="PS50026">
    <property type="entry name" value="EGF_3"/>
    <property type="match status" value="2"/>
</dbReference>
<feature type="signal peptide" evidence="15">
    <location>
        <begin position="1"/>
        <end position="26"/>
    </location>
</feature>
<evidence type="ECO:0000256" key="12">
    <source>
        <dbReference type="PROSITE-ProRule" id="PRU10141"/>
    </source>
</evidence>
<keyword evidence="1" id="KW-0723">Serine/threonine-protein kinase</keyword>
<gene>
    <name evidence="18" type="ORF">SO802_010455</name>
</gene>
<keyword evidence="15" id="KW-0732">Signal</keyword>
<dbReference type="InterPro" id="IPR008271">
    <property type="entry name" value="Ser/Thr_kinase_AS"/>
</dbReference>
<comment type="catalytic activity">
    <reaction evidence="10">
        <text>L-threonyl-[protein] + ATP = O-phospho-L-threonyl-[protein] + ADP + H(+)</text>
        <dbReference type="Rhea" id="RHEA:46608"/>
        <dbReference type="Rhea" id="RHEA-COMP:11060"/>
        <dbReference type="Rhea" id="RHEA-COMP:11605"/>
        <dbReference type="ChEBI" id="CHEBI:15378"/>
        <dbReference type="ChEBI" id="CHEBI:30013"/>
        <dbReference type="ChEBI" id="CHEBI:30616"/>
        <dbReference type="ChEBI" id="CHEBI:61977"/>
        <dbReference type="ChEBI" id="CHEBI:456216"/>
    </reaction>
</comment>
<dbReference type="EMBL" id="JAZDWU010000003">
    <property type="protein sequence ID" value="KAL0008953.1"/>
    <property type="molecule type" value="Genomic_DNA"/>
</dbReference>
<dbReference type="Gene3D" id="1.10.510.10">
    <property type="entry name" value="Transferase(Phosphotransferase) domain 1"/>
    <property type="match status" value="1"/>
</dbReference>
<dbReference type="PANTHER" id="PTHR27005:SF468">
    <property type="entry name" value="OS01G0310500 PROTEIN"/>
    <property type="match status" value="1"/>
</dbReference>
<name>A0AAW2DGX5_9ROSI</name>
<feature type="region of interest" description="Disordered" evidence="13">
    <location>
        <begin position="805"/>
        <end position="840"/>
    </location>
</feature>
<evidence type="ECO:0000256" key="15">
    <source>
        <dbReference type="SAM" id="SignalP"/>
    </source>
</evidence>
<dbReference type="GO" id="GO:0005524">
    <property type="term" value="F:ATP binding"/>
    <property type="evidence" value="ECO:0007669"/>
    <property type="project" value="UniProtKB-UniRule"/>
</dbReference>
<dbReference type="SUPFAM" id="SSF57184">
    <property type="entry name" value="Growth factor receptor domain"/>
    <property type="match status" value="1"/>
</dbReference>
<evidence type="ECO:0000256" key="3">
    <source>
        <dbReference type="ARBA" id="ARBA00022679"/>
    </source>
</evidence>
<feature type="compositionally biased region" description="Basic and acidic residues" evidence="13">
    <location>
        <begin position="805"/>
        <end position="833"/>
    </location>
</feature>
<keyword evidence="19" id="KW-1185">Reference proteome</keyword>
<keyword evidence="7 12" id="KW-0067">ATP-binding</keyword>
<evidence type="ECO:0000256" key="14">
    <source>
        <dbReference type="SAM" id="Phobius"/>
    </source>
</evidence>
<evidence type="ECO:0000256" key="2">
    <source>
        <dbReference type="ARBA" id="ARBA00022536"/>
    </source>
</evidence>
<feature type="region of interest" description="Disordered" evidence="13">
    <location>
        <begin position="356"/>
        <end position="375"/>
    </location>
</feature>
<dbReference type="SMART" id="SM00181">
    <property type="entry name" value="EGF"/>
    <property type="match status" value="2"/>
</dbReference>
<feature type="binding site" evidence="12">
    <location>
        <position position="591"/>
    </location>
    <ligand>
        <name>ATP</name>
        <dbReference type="ChEBI" id="CHEBI:30616"/>
    </ligand>
</feature>
<dbReference type="Pfam" id="PF07645">
    <property type="entry name" value="EGF_CA"/>
    <property type="match status" value="1"/>
</dbReference>
<feature type="domain" description="Protein kinase" evidence="16">
    <location>
        <begin position="562"/>
        <end position="801"/>
    </location>
</feature>
<dbReference type="PROSITE" id="PS00010">
    <property type="entry name" value="ASX_HYDROXYL"/>
    <property type="match status" value="1"/>
</dbReference>
<reference evidence="18 19" key="1">
    <citation type="submission" date="2024-01" db="EMBL/GenBank/DDBJ databases">
        <title>A telomere-to-telomere, gap-free genome of sweet tea (Lithocarpus litseifolius).</title>
        <authorList>
            <person name="Zhou J."/>
        </authorList>
    </citation>
    <scope>NUCLEOTIDE SEQUENCE [LARGE SCALE GENOMIC DNA]</scope>
    <source>
        <strain evidence="18">Zhou-2022a</strain>
        <tissue evidence="18">Leaf</tissue>
    </source>
</reference>
<feature type="domain" description="EGF-like" evidence="17">
    <location>
        <begin position="293"/>
        <end position="331"/>
    </location>
</feature>
<dbReference type="InterPro" id="IPR017441">
    <property type="entry name" value="Protein_kinase_ATP_BS"/>
</dbReference>
<evidence type="ECO:0000256" key="5">
    <source>
        <dbReference type="ARBA" id="ARBA00022741"/>
    </source>
</evidence>
<evidence type="ECO:0000256" key="8">
    <source>
        <dbReference type="ARBA" id="ARBA00023157"/>
    </source>
</evidence>
<comment type="catalytic activity">
    <reaction evidence="9">
        <text>L-seryl-[protein] + ATP = O-phospho-L-seryl-[protein] + ADP + H(+)</text>
        <dbReference type="Rhea" id="RHEA:17989"/>
        <dbReference type="Rhea" id="RHEA-COMP:9863"/>
        <dbReference type="Rhea" id="RHEA-COMP:11604"/>
        <dbReference type="ChEBI" id="CHEBI:15378"/>
        <dbReference type="ChEBI" id="CHEBI:29999"/>
        <dbReference type="ChEBI" id="CHEBI:30616"/>
        <dbReference type="ChEBI" id="CHEBI:83421"/>
        <dbReference type="ChEBI" id="CHEBI:456216"/>
    </reaction>
</comment>
<dbReference type="PANTHER" id="PTHR27005">
    <property type="entry name" value="WALL-ASSOCIATED RECEPTOR KINASE-LIKE 21"/>
    <property type="match status" value="1"/>
</dbReference>
<dbReference type="InterPro" id="IPR000719">
    <property type="entry name" value="Prot_kinase_dom"/>
</dbReference>
<dbReference type="GO" id="GO:0005886">
    <property type="term" value="C:plasma membrane"/>
    <property type="evidence" value="ECO:0007669"/>
    <property type="project" value="TreeGrafter"/>
</dbReference>
<organism evidence="18 19">
    <name type="scientific">Lithocarpus litseifolius</name>
    <dbReference type="NCBI Taxonomy" id="425828"/>
    <lineage>
        <taxon>Eukaryota</taxon>
        <taxon>Viridiplantae</taxon>
        <taxon>Streptophyta</taxon>
        <taxon>Embryophyta</taxon>
        <taxon>Tracheophyta</taxon>
        <taxon>Spermatophyta</taxon>
        <taxon>Magnoliopsida</taxon>
        <taxon>eudicotyledons</taxon>
        <taxon>Gunneridae</taxon>
        <taxon>Pentapetalae</taxon>
        <taxon>rosids</taxon>
        <taxon>fabids</taxon>
        <taxon>Fagales</taxon>
        <taxon>Fagaceae</taxon>
        <taxon>Lithocarpus</taxon>
    </lineage>
</organism>
<dbReference type="Gene3D" id="3.30.200.20">
    <property type="entry name" value="Phosphorylase Kinase, domain 1"/>
    <property type="match status" value="1"/>
</dbReference>
<dbReference type="Gene3D" id="2.10.25.10">
    <property type="entry name" value="Laminin"/>
    <property type="match status" value="2"/>
</dbReference>
<dbReference type="CDD" id="cd00054">
    <property type="entry name" value="EGF_CA"/>
    <property type="match status" value="1"/>
</dbReference>
<dbReference type="Proteomes" id="UP001459277">
    <property type="component" value="Unassembled WGS sequence"/>
</dbReference>
<evidence type="ECO:0000256" key="13">
    <source>
        <dbReference type="SAM" id="MobiDB-lite"/>
    </source>
</evidence>